<feature type="chain" id="PRO_5009207960" evidence="1">
    <location>
        <begin position="33"/>
        <end position="269"/>
    </location>
</feature>
<protein>
    <submittedName>
        <fullName evidence="3">Short chain dehydrogenase</fullName>
    </submittedName>
</protein>
<dbReference type="AlphaFoldDB" id="A0A1E7WYB1"/>
<feature type="signal peptide" evidence="1">
    <location>
        <begin position="1"/>
        <end position="32"/>
    </location>
</feature>
<dbReference type="SUPFAM" id="SSF53474">
    <property type="entry name" value="alpha/beta-Hydrolases"/>
    <property type="match status" value="1"/>
</dbReference>
<reference evidence="4" key="1">
    <citation type="journal article" date="2016" name="Front. Microbiol.">
        <title>Molecular Keys to the Janthinobacterium and Duganella spp. Interaction with the Plant Pathogen Fusarium graminearum.</title>
        <authorList>
            <person name="Haack F.S."/>
            <person name="Poehlein A."/>
            <person name="Kroger C."/>
            <person name="Voigt C.A."/>
            <person name="Piepenbring M."/>
            <person name="Bode H.B."/>
            <person name="Daniel R."/>
            <person name="Schafer W."/>
            <person name="Streit W.R."/>
        </authorList>
    </citation>
    <scope>NUCLEOTIDE SEQUENCE [LARGE SCALE GENOMIC DNA]</scope>
    <source>
        <strain evidence="4">T54</strain>
    </source>
</reference>
<dbReference type="Gene3D" id="3.40.50.1820">
    <property type="entry name" value="alpha/beta hydrolase"/>
    <property type="match status" value="1"/>
</dbReference>
<dbReference type="InterPro" id="IPR000073">
    <property type="entry name" value="AB_hydrolase_1"/>
</dbReference>
<dbReference type="PANTHER" id="PTHR37017:SF11">
    <property type="entry name" value="ESTERASE_LIPASE_THIOESTERASE DOMAIN-CONTAINING PROTEIN"/>
    <property type="match status" value="1"/>
</dbReference>
<evidence type="ECO:0000259" key="2">
    <source>
        <dbReference type="Pfam" id="PF12697"/>
    </source>
</evidence>
<evidence type="ECO:0000313" key="4">
    <source>
        <dbReference type="Proteomes" id="UP000175989"/>
    </source>
</evidence>
<comment type="caution">
    <text evidence="3">The sequence shown here is derived from an EMBL/GenBank/DDBJ whole genome shotgun (WGS) entry which is preliminary data.</text>
</comment>
<dbReference type="Proteomes" id="UP000175989">
    <property type="component" value="Unassembled WGS sequence"/>
</dbReference>
<gene>
    <name evidence="3" type="ORF">DUPY_16330</name>
</gene>
<name>A0A1E7WYB1_9BURK</name>
<dbReference type="InterPro" id="IPR029058">
    <property type="entry name" value="AB_hydrolase_fold"/>
</dbReference>
<dbReference type="RefSeq" id="WP_084640613.1">
    <property type="nucleotide sequence ID" value="NZ_LROM01000068.1"/>
</dbReference>
<proteinExistence type="predicted"/>
<sequence length="269" mass="27105">MTSSSSFTRLSKHAALAAVIAASTFAVPYASAAGAKPTVVLVHGAFADSSSWDGVIAKLEQDGYTVMAAANPLRSVKGDGAYVASLLKSIPGSVVLVGHSYGGSVISAAAAGAANVKALVYVAAFAPEAGETAVGLSGKFPGSTLGPTLAPPVALADGGKDLYIQQDKFPAQFAADVPAAKAKLMASGQRPITDAALNEASPAPAWKNIPSWFIYGTADKNIPPASQDFMAKRAKSKDTVVIKGASHVVMTSHPAEVAKLIEAAAAAAK</sequence>
<keyword evidence="4" id="KW-1185">Reference proteome</keyword>
<dbReference type="Pfam" id="PF12697">
    <property type="entry name" value="Abhydrolase_6"/>
    <property type="match status" value="1"/>
</dbReference>
<keyword evidence="1" id="KW-0732">Signal</keyword>
<accession>A0A1E7WYB1</accession>
<organism evidence="3 4">
    <name type="scientific">Duganella phyllosphaerae</name>
    <dbReference type="NCBI Taxonomy" id="762836"/>
    <lineage>
        <taxon>Bacteria</taxon>
        <taxon>Pseudomonadati</taxon>
        <taxon>Pseudomonadota</taxon>
        <taxon>Betaproteobacteria</taxon>
        <taxon>Burkholderiales</taxon>
        <taxon>Oxalobacteraceae</taxon>
        <taxon>Telluria group</taxon>
        <taxon>Duganella</taxon>
    </lineage>
</organism>
<evidence type="ECO:0000313" key="3">
    <source>
        <dbReference type="EMBL" id="OFA04747.1"/>
    </source>
</evidence>
<evidence type="ECO:0000256" key="1">
    <source>
        <dbReference type="SAM" id="SignalP"/>
    </source>
</evidence>
<dbReference type="InterPro" id="IPR052897">
    <property type="entry name" value="Sec-Metab_Biosynth_Hydrolase"/>
</dbReference>
<dbReference type="EMBL" id="LROM01000068">
    <property type="protein sequence ID" value="OFA04747.1"/>
    <property type="molecule type" value="Genomic_DNA"/>
</dbReference>
<feature type="domain" description="AB hydrolase-1" evidence="2">
    <location>
        <begin position="39"/>
        <end position="259"/>
    </location>
</feature>
<dbReference type="PANTHER" id="PTHR37017">
    <property type="entry name" value="AB HYDROLASE-1 DOMAIN-CONTAINING PROTEIN-RELATED"/>
    <property type="match status" value="1"/>
</dbReference>
<dbReference type="PATRIC" id="fig|762836.4.peg.1703"/>
<dbReference type="OrthoDB" id="9112061at2"/>